<keyword evidence="3" id="KW-1185">Reference proteome</keyword>
<evidence type="ECO:0000313" key="3">
    <source>
        <dbReference type="Proteomes" id="UP000006591"/>
    </source>
</evidence>
<dbReference type="OMA" id="ICRRVHA"/>
<organism evidence="2">
    <name type="scientific">Oryza nivara</name>
    <name type="common">Indian wild rice</name>
    <name type="synonym">Oryza sativa f. spontanea</name>
    <dbReference type="NCBI Taxonomy" id="4536"/>
    <lineage>
        <taxon>Eukaryota</taxon>
        <taxon>Viridiplantae</taxon>
        <taxon>Streptophyta</taxon>
        <taxon>Embryophyta</taxon>
        <taxon>Tracheophyta</taxon>
        <taxon>Spermatophyta</taxon>
        <taxon>Magnoliopsida</taxon>
        <taxon>Liliopsida</taxon>
        <taxon>Poales</taxon>
        <taxon>Poaceae</taxon>
        <taxon>BOP clade</taxon>
        <taxon>Oryzoideae</taxon>
        <taxon>Oryzeae</taxon>
        <taxon>Oryzinae</taxon>
        <taxon>Oryza</taxon>
    </lineage>
</organism>
<reference evidence="2" key="1">
    <citation type="submission" date="2015-04" db="UniProtKB">
        <authorList>
            <consortium name="EnsemblPlants"/>
        </authorList>
    </citation>
    <scope>IDENTIFICATION</scope>
    <source>
        <strain evidence="2">SL10</strain>
    </source>
</reference>
<feature type="compositionally biased region" description="Polar residues" evidence="1">
    <location>
        <begin position="68"/>
        <end position="77"/>
    </location>
</feature>
<proteinExistence type="predicted"/>
<evidence type="ECO:0000256" key="1">
    <source>
        <dbReference type="SAM" id="MobiDB-lite"/>
    </source>
</evidence>
<dbReference type="Gramene" id="ONIVA06G14680.1">
    <property type="protein sequence ID" value="ONIVA06G14680.1"/>
    <property type="gene ID" value="ONIVA06G14680"/>
</dbReference>
<protein>
    <submittedName>
        <fullName evidence="2">Uncharacterized protein</fullName>
    </submittedName>
</protein>
<evidence type="ECO:0000313" key="2">
    <source>
        <dbReference type="EnsemblPlants" id="ONIVA06G14680.1"/>
    </source>
</evidence>
<reference evidence="2" key="2">
    <citation type="submission" date="2018-04" db="EMBL/GenBank/DDBJ databases">
        <title>OnivRS2 (Oryza nivara Reference Sequence Version 2).</title>
        <authorList>
            <person name="Zhang J."/>
            <person name="Kudrna D."/>
            <person name="Lee S."/>
            <person name="Talag J."/>
            <person name="Rajasekar S."/>
            <person name="Welchert J."/>
            <person name="Hsing Y.-I."/>
            <person name="Wing R.A."/>
        </authorList>
    </citation>
    <scope>NUCLEOTIDE SEQUENCE [LARGE SCALE GENOMIC DNA]</scope>
    <source>
        <strain evidence="2">SL10</strain>
    </source>
</reference>
<sequence length="167" mass="17343">MIPKVILARYQTIPTRYQELGTKASSPVVPPSRSHAGAHCQRPHPPPSVPRRSSSPAAASSGIHAPHRSSSPTAASSTVHATSELVAGGRVLHRLDELARYVLVVLRADEGGEGSTFALYFLICRRVHARLLLPSAGEELAVTGQCVDGVGVGATAGVAAEELTVAG</sequence>
<dbReference type="HOGENOM" id="CLU_103127_0_0_1"/>
<dbReference type="STRING" id="4536.A0A0E0HPU5"/>
<dbReference type="AlphaFoldDB" id="A0A0E0HPU5"/>
<name>A0A0E0HPU5_ORYNI</name>
<accession>A0A0E0HPU5</accession>
<dbReference type="Proteomes" id="UP000006591">
    <property type="component" value="Chromosome 6"/>
</dbReference>
<feature type="region of interest" description="Disordered" evidence="1">
    <location>
        <begin position="21"/>
        <end position="77"/>
    </location>
</feature>
<dbReference type="EnsemblPlants" id="ONIVA06G14680.1">
    <property type="protein sequence ID" value="ONIVA06G14680.1"/>
    <property type="gene ID" value="ONIVA06G14680"/>
</dbReference>
<feature type="compositionally biased region" description="Low complexity" evidence="1">
    <location>
        <begin position="50"/>
        <end position="61"/>
    </location>
</feature>